<evidence type="ECO:0000256" key="1">
    <source>
        <dbReference type="ARBA" id="ARBA00010216"/>
    </source>
</evidence>
<dbReference type="EMBL" id="HE650822">
    <property type="protein sequence ID" value="CCF56618.1"/>
    <property type="molecule type" value="Genomic_DNA"/>
</dbReference>
<dbReference type="PANTHER" id="PTHR47766:SF1">
    <property type="entry name" value="PROTEIN EFR3"/>
    <property type="match status" value="1"/>
</dbReference>
<feature type="compositionally biased region" description="Low complexity" evidence="3">
    <location>
        <begin position="665"/>
        <end position="677"/>
    </location>
</feature>
<dbReference type="eggNOG" id="KOG1877">
    <property type="taxonomic scope" value="Eukaryota"/>
</dbReference>
<evidence type="ECO:0000256" key="2">
    <source>
        <dbReference type="ARBA" id="ARBA00017967"/>
    </source>
</evidence>
<keyword evidence="5" id="KW-1185">Reference proteome</keyword>
<dbReference type="OrthoDB" id="19232at2759"/>
<dbReference type="GO" id="GO:0005886">
    <property type="term" value="C:plasma membrane"/>
    <property type="evidence" value="ECO:0007669"/>
    <property type="project" value="EnsemblFungi"/>
</dbReference>
<dbReference type="RefSeq" id="XP_003955753.1">
    <property type="nucleotide sequence ID" value="XM_003955704.1"/>
</dbReference>
<dbReference type="InterPro" id="IPR039786">
    <property type="entry name" value="EFR3"/>
</dbReference>
<dbReference type="FunCoup" id="H2AQG8">
    <property type="interactions" value="79"/>
</dbReference>
<reference evidence="4 5" key="1">
    <citation type="journal article" date="2011" name="Proc. Natl. Acad. Sci. U.S.A.">
        <title>Evolutionary erosion of yeast sex chromosomes by mating-type switching accidents.</title>
        <authorList>
            <person name="Gordon J.L."/>
            <person name="Armisen D."/>
            <person name="Proux-Wera E."/>
            <person name="Oheigeartaigh S.S."/>
            <person name="Byrne K.P."/>
            <person name="Wolfe K.H."/>
        </authorList>
    </citation>
    <scope>NUCLEOTIDE SEQUENCE [LARGE SCALE GENOMIC DNA]</scope>
    <source>
        <strain evidence="5">ATCC 22294 / BCRC 22015 / CBS 2517 / CECT 1963 / NBRC 1671 / NRRL Y-8276</strain>
    </source>
</reference>
<accession>H2AQG8</accession>
<comment type="similarity">
    <text evidence="1">Belongs to the EFR3 family.</text>
</comment>
<proteinExistence type="inferred from homology"/>
<evidence type="ECO:0000256" key="3">
    <source>
        <dbReference type="SAM" id="MobiDB-lite"/>
    </source>
</evidence>
<dbReference type="InterPro" id="IPR049150">
    <property type="entry name" value="EFR3_HEAT-like_rpt"/>
</dbReference>
<organism evidence="4 5">
    <name type="scientific">Kazachstania africana (strain ATCC 22294 / BCRC 22015 / CBS 2517 / CECT 1963 / NBRC 1671 / NRRL Y-8276)</name>
    <name type="common">Yeast</name>
    <name type="synonym">Kluyveromyces africanus</name>
    <dbReference type="NCBI Taxonomy" id="1071382"/>
    <lineage>
        <taxon>Eukaryota</taxon>
        <taxon>Fungi</taxon>
        <taxon>Dikarya</taxon>
        <taxon>Ascomycota</taxon>
        <taxon>Saccharomycotina</taxon>
        <taxon>Saccharomycetes</taxon>
        <taxon>Saccharomycetales</taxon>
        <taxon>Saccharomycetaceae</taxon>
        <taxon>Kazachstania</taxon>
    </lineage>
</organism>
<name>H2AQG8_KAZAF</name>
<dbReference type="PANTHER" id="PTHR47766">
    <property type="entry name" value="PROTEIN EFR3"/>
    <property type="match status" value="1"/>
</dbReference>
<dbReference type="Proteomes" id="UP000005220">
    <property type="component" value="Chromosome 2"/>
</dbReference>
<dbReference type="AlphaFoldDB" id="H2AQG8"/>
<evidence type="ECO:0000313" key="4">
    <source>
        <dbReference type="EMBL" id="CCF56618.1"/>
    </source>
</evidence>
<gene>
    <name evidence="4" type="primary">KAFR0B03220</name>
    <name evidence="4" type="ORF">KAFR_0B03220</name>
</gene>
<dbReference type="KEGG" id="kaf:KAFR_0B03220"/>
<dbReference type="HOGENOM" id="CLU_371806_0_0_1"/>
<dbReference type="InParanoid" id="H2AQG8"/>
<dbReference type="STRING" id="1071382.H2AQG8"/>
<dbReference type="Pfam" id="PF21072">
    <property type="entry name" value="EFR3"/>
    <property type="match status" value="1"/>
</dbReference>
<dbReference type="GeneID" id="13883078"/>
<protein>
    <recommendedName>
        <fullName evidence="2">Protein EFR3</fullName>
    </recommendedName>
</protein>
<feature type="region of interest" description="Disordered" evidence="3">
    <location>
        <begin position="658"/>
        <end position="677"/>
    </location>
</feature>
<evidence type="ECO:0000313" key="5">
    <source>
        <dbReference type="Proteomes" id="UP000005220"/>
    </source>
</evidence>
<sequence>MRLIFVPKHQRLVNQCYPTGRTPDKKPKSSETSYLLYYVNSRRSKLQKVSSYLLKRSRSDISRRKIGNISVTLDLMNKIINSCKENLNVFINDFFNIMINVLSNNNFNNDSSIVELLEACFGSICSNVDATLLNSDPAFVKYYSSFIELFFNIVDNKIHNDDLLVELCMDISVTTNLASNPKLNHFINKAVTFTIVKFQERNPRYKAYSLEPQIKSTLTRRLSRTQTRMIGLDNAMDIIESDSTVKVLQSFFNTTETDKLNLSLRSLLACQQKTPNKELLEFVCNGIPVQLRYIVILLLIRQLKETATKTEHDIIDPIISLKLISSLLESDVSLVGLSVLDIMKKLLNFQLENFRNVDIVYECRVAIRNLSHKNYYKGQTSDILYELLVGLKSFEIAGQKHMEGREDENQVKLQILSTDINEIIKFKSEPSIDLELFIEMCPFLKENVIALFNIVDNQSPGPFIITKLFSSISQIESETLQKNLMDKVFEKYGKYALLSGLNYFLETSKVPSYVYYLYHMESAKFLNLNDYASQTQYKREAGALFTKDDLLNYYSDPGSNKYSKKGADVLLSRKDLGSTTDLISDSQLRSTSYDANSATTVSNSFNGDALNINKNHQVPELPRNKGSIYRFVSDDIRSFNTMRTTTPKITDLKNAIAGKSRGNKSKSNSRSLRGSQSVKSRVTDITFLLSELKSTHLDEEVGKIRDPDEEDIVGLDKIDVARSQSTKIKARKGQRASLAANDLIELYEGEEDNFEDATQDIEVMPSRGKIFSST</sequence>
<dbReference type="GO" id="GO:0072659">
    <property type="term" value="P:protein localization to plasma membrane"/>
    <property type="evidence" value="ECO:0007669"/>
    <property type="project" value="EnsemblFungi"/>
</dbReference>